<dbReference type="InterPro" id="IPR023159">
    <property type="entry name" value="SO1590-like_sf"/>
</dbReference>
<reference evidence="1" key="1">
    <citation type="submission" date="2023-07" db="EMBL/GenBank/DDBJ databases">
        <title>Sequencing the genomes of 1000 actinobacteria strains.</title>
        <authorList>
            <person name="Klenk H.-P."/>
        </authorList>
    </citation>
    <scope>NUCLEOTIDE SEQUENCE</scope>
    <source>
        <strain evidence="1">DSM 13988</strain>
    </source>
</reference>
<dbReference type="InterPro" id="IPR021607">
    <property type="entry name" value="DUF3224"/>
</dbReference>
<dbReference type="EMBL" id="JAVDUI010000001">
    <property type="protein sequence ID" value="MDR6892896.1"/>
    <property type="molecule type" value="Genomic_DNA"/>
</dbReference>
<gene>
    <name evidence="1" type="ORF">J2S35_001836</name>
</gene>
<accession>A0AAE4C628</accession>
<sequence>MQSTKEYAGQIEGVSYGRLLMAGNSIGAGYVASEVFVGAVGERSGSFVFQHWGLAEGAAAASSGNIIPGSGTGELADLIGHLTMWQDAEGRHHVKLNAGPR</sequence>
<evidence type="ECO:0000313" key="1">
    <source>
        <dbReference type="EMBL" id="MDR6892896.1"/>
    </source>
</evidence>
<name>A0AAE4C628_9MICC</name>
<organism evidence="1 2">
    <name type="scientific">Falsarthrobacter nasiphocae</name>
    <dbReference type="NCBI Taxonomy" id="189863"/>
    <lineage>
        <taxon>Bacteria</taxon>
        <taxon>Bacillati</taxon>
        <taxon>Actinomycetota</taxon>
        <taxon>Actinomycetes</taxon>
        <taxon>Micrococcales</taxon>
        <taxon>Micrococcaceae</taxon>
        <taxon>Falsarthrobacter</taxon>
    </lineage>
</organism>
<proteinExistence type="predicted"/>
<dbReference type="AlphaFoldDB" id="A0AAE4C628"/>
<keyword evidence="2" id="KW-1185">Reference proteome</keyword>
<dbReference type="Gene3D" id="2.40.350.10">
    <property type="entry name" value="SO1590-like"/>
    <property type="match status" value="1"/>
</dbReference>
<dbReference type="SUPFAM" id="SSF159238">
    <property type="entry name" value="SO1590-like"/>
    <property type="match status" value="1"/>
</dbReference>
<dbReference type="Proteomes" id="UP001247307">
    <property type="component" value="Unassembled WGS sequence"/>
</dbReference>
<dbReference type="Pfam" id="PF11528">
    <property type="entry name" value="DUF3224"/>
    <property type="match status" value="1"/>
</dbReference>
<evidence type="ECO:0000313" key="2">
    <source>
        <dbReference type="Proteomes" id="UP001247307"/>
    </source>
</evidence>
<comment type="caution">
    <text evidence="1">The sequence shown here is derived from an EMBL/GenBank/DDBJ whole genome shotgun (WGS) entry which is preliminary data.</text>
</comment>
<protein>
    <submittedName>
        <fullName evidence="1">Uncharacterized protein</fullName>
    </submittedName>
</protein>